<keyword evidence="2" id="KW-1185">Reference proteome</keyword>
<comment type="caution">
    <text evidence="1">The sequence shown here is derived from an EMBL/GenBank/DDBJ whole genome shotgun (WGS) entry which is preliminary data.</text>
</comment>
<dbReference type="AlphaFoldDB" id="A0AAV2SB25"/>
<proteinExistence type="predicted"/>
<reference evidence="1 2" key="1">
    <citation type="submission" date="2024-05" db="EMBL/GenBank/DDBJ databases">
        <authorList>
            <person name="Wallberg A."/>
        </authorList>
    </citation>
    <scope>NUCLEOTIDE SEQUENCE [LARGE SCALE GENOMIC DNA]</scope>
</reference>
<name>A0AAV2SB25_MEGNR</name>
<dbReference type="EMBL" id="CAXKWB010049295">
    <property type="protein sequence ID" value="CAL4168314.1"/>
    <property type="molecule type" value="Genomic_DNA"/>
</dbReference>
<dbReference type="Proteomes" id="UP001497623">
    <property type="component" value="Unassembled WGS sequence"/>
</dbReference>
<evidence type="ECO:0000313" key="1">
    <source>
        <dbReference type="EMBL" id="CAL4168314.1"/>
    </source>
</evidence>
<sequence>MKWTLTFNARSFIANQTYEMFGLIMDNLVTKETTNSRKSRDNIDENMLLATLMSFNVFMDTPDSLINIATKDVASADIQESLLEAEDTGESRMEEFVKRIIDGTKSTAVMLVATLEHFNVLLDSSDFLTSIAPIDIASLLEDRGESCMVEFVKRIIKRTESIEASEFYKNLERNNSKTFENLYLKISCQKIKKKVL</sequence>
<organism evidence="1 2">
    <name type="scientific">Meganyctiphanes norvegica</name>
    <name type="common">Northern krill</name>
    <name type="synonym">Thysanopoda norvegica</name>
    <dbReference type="NCBI Taxonomy" id="48144"/>
    <lineage>
        <taxon>Eukaryota</taxon>
        <taxon>Metazoa</taxon>
        <taxon>Ecdysozoa</taxon>
        <taxon>Arthropoda</taxon>
        <taxon>Crustacea</taxon>
        <taxon>Multicrustacea</taxon>
        <taxon>Malacostraca</taxon>
        <taxon>Eumalacostraca</taxon>
        <taxon>Eucarida</taxon>
        <taxon>Euphausiacea</taxon>
        <taxon>Euphausiidae</taxon>
        <taxon>Meganyctiphanes</taxon>
    </lineage>
</organism>
<gene>
    <name evidence="1" type="ORF">MNOR_LOCUS33679</name>
</gene>
<protein>
    <submittedName>
        <fullName evidence="1">Uncharacterized protein</fullName>
    </submittedName>
</protein>
<accession>A0AAV2SB25</accession>
<evidence type="ECO:0000313" key="2">
    <source>
        <dbReference type="Proteomes" id="UP001497623"/>
    </source>
</evidence>